<keyword evidence="5" id="KW-1185">Reference proteome</keyword>
<organism evidence="4 5">
    <name type="scientific">Sphingobacterium pedocola</name>
    <dbReference type="NCBI Taxonomy" id="2082722"/>
    <lineage>
        <taxon>Bacteria</taxon>
        <taxon>Pseudomonadati</taxon>
        <taxon>Bacteroidota</taxon>
        <taxon>Sphingobacteriia</taxon>
        <taxon>Sphingobacteriales</taxon>
        <taxon>Sphingobacteriaceae</taxon>
        <taxon>Sphingobacterium</taxon>
    </lineage>
</organism>
<dbReference type="CDD" id="cd03809">
    <property type="entry name" value="GT4_MtfB-like"/>
    <property type="match status" value="1"/>
</dbReference>
<dbReference type="PANTHER" id="PTHR46401">
    <property type="entry name" value="GLYCOSYLTRANSFERASE WBBK-RELATED"/>
    <property type="match status" value="1"/>
</dbReference>
<comment type="caution">
    <text evidence="4">The sequence shown here is derived from an EMBL/GenBank/DDBJ whole genome shotgun (WGS) entry which is preliminary data.</text>
</comment>
<dbReference type="Gene3D" id="3.40.50.2000">
    <property type="entry name" value="Glycogen Phosphorylase B"/>
    <property type="match status" value="2"/>
</dbReference>
<dbReference type="PANTHER" id="PTHR46401:SF2">
    <property type="entry name" value="GLYCOSYLTRANSFERASE WBBK-RELATED"/>
    <property type="match status" value="1"/>
</dbReference>
<evidence type="ECO:0000313" key="5">
    <source>
        <dbReference type="Proteomes" id="UP000618319"/>
    </source>
</evidence>
<feature type="domain" description="Glycosyl transferase family 1" evidence="3">
    <location>
        <begin position="152"/>
        <end position="299"/>
    </location>
</feature>
<gene>
    <name evidence="4" type="ORF">C4F40_01110</name>
</gene>
<keyword evidence="1" id="KW-0808">Transferase</keyword>
<dbReference type="Pfam" id="PF00534">
    <property type="entry name" value="Glycos_transf_1"/>
    <property type="match status" value="1"/>
</dbReference>
<reference evidence="4 5" key="1">
    <citation type="submission" date="2018-02" db="EMBL/GenBank/DDBJ databases">
        <title>Sphingobacterium KA21.</title>
        <authorList>
            <person name="Vasarhelyi B.M."/>
            <person name="Deshmukh S."/>
            <person name="Balint B."/>
            <person name="Kukolya J."/>
        </authorList>
    </citation>
    <scope>NUCLEOTIDE SEQUENCE [LARGE SCALE GENOMIC DNA]</scope>
    <source>
        <strain evidence="4 5">Ka21</strain>
    </source>
</reference>
<dbReference type="SUPFAM" id="SSF53756">
    <property type="entry name" value="UDP-Glycosyltransferase/glycogen phosphorylase"/>
    <property type="match status" value="1"/>
</dbReference>
<keyword evidence="2" id="KW-0472">Membrane</keyword>
<sequence>MKVCYIFREKERNAHSIENLFDAISTAGAKKGIQVEKWYKPLSKLKAIFSVRKLNADVYHITGDCYYLALFLPWRKTIMTIHDIGMYKNHSKTPKRRLFAFLSFVLPLRVLTVSTVISDLTKNDLVKLLNADERKLKVIPNPLVLPVRYRETPFNSVKPTILQIGTGDHKNLIGLIEAAKGLNCHLDIIGRPSEMLKERMKSYQVDYTISVNLTQEEMIDKYYKCDILYFASLSEGFGLPILEAQATGKPVVTSNTEPTKTVCGGGAVLVDPNDHDSIRDALIKIQTDHKFRNKLVQNGLDNILKYDLENITDQYISLYYEYFLYKGDNK</sequence>
<keyword evidence="2" id="KW-0812">Transmembrane</keyword>
<feature type="transmembrane region" description="Helical" evidence="2">
    <location>
        <begin position="98"/>
        <end position="117"/>
    </location>
</feature>
<evidence type="ECO:0000256" key="2">
    <source>
        <dbReference type="SAM" id="Phobius"/>
    </source>
</evidence>
<evidence type="ECO:0000256" key="1">
    <source>
        <dbReference type="ARBA" id="ARBA00022679"/>
    </source>
</evidence>
<protein>
    <recommendedName>
        <fullName evidence="3">Glycosyl transferase family 1 domain-containing protein</fullName>
    </recommendedName>
</protein>
<proteinExistence type="predicted"/>
<evidence type="ECO:0000313" key="4">
    <source>
        <dbReference type="EMBL" id="MBE8719328.1"/>
    </source>
</evidence>
<name>A0ABR9T1W5_9SPHI</name>
<keyword evidence="2" id="KW-1133">Transmembrane helix</keyword>
<dbReference type="EMBL" id="PSKQ01000010">
    <property type="protein sequence ID" value="MBE8719328.1"/>
    <property type="molecule type" value="Genomic_DNA"/>
</dbReference>
<accession>A0ABR9T1W5</accession>
<dbReference type="RefSeq" id="WP_196937347.1">
    <property type="nucleotide sequence ID" value="NZ_MU158689.1"/>
</dbReference>
<dbReference type="Proteomes" id="UP000618319">
    <property type="component" value="Unassembled WGS sequence"/>
</dbReference>
<evidence type="ECO:0000259" key="3">
    <source>
        <dbReference type="Pfam" id="PF00534"/>
    </source>
</evidence>
<dbReference type="InterPro" id="IPR001296">
    <property type="entry name" value="Glyco_trans_1"/>
</dbReference>